<gene>
    <name evidence="1" type="ORF">IAB27_05545</name>
</gene>
<dbReference type="Pfam" id="PF14003">
    <property type="entry name" value="YlbE"/>
    <property type="match status" value="1"/>
</dbReference>
<reference evidence="1" key="1">
    <citation type="submission" date="2020-10" db="EMBL/GenBank/DDBJ databases">
        <authorList>
            <person name="Gilroy R."/>
        </authorList>
    </citation>
    <scope>NUCLEOTIDE SEQUENCE</scope>
    <source>
        <strain evidence="1">CHK147-3167</strain>
    </source>
</reference>
<accession>A0A9D1D048</accession>
<sequence length="73" mass="9130">MSLDVQFKIKENPYYLRYLRSHSYWYKILNRDSKMFKEFTEEVKREYQLTRADKISKAFDTFEMLEKILATFR</sequence>
<dbReference type="InterPro" id="IPR025613">
    <property type="entry name" value="YlbE"/>
</dbReference>
<name>A0A9D1D048_9FIRM</name>
<dbReference type="Proteomes" id="UP000886786">
    <property type="component" value="Unassembled WGS sequence"/>
</dbReference>
<dbReference type="EMBL" id="DVFV01000096">
    <property type="protein sequence ID" value="HIQ91066.1"/>
    <property type="molecule type" value="Genomic_DNA"/>
</dbReference>
<dbReference type="AlphaFoldDB" id="A0A9D1D048"/>
<proteinExistence type="predicted"/>
<reference evidence="1" key="2">
    <citation type="journal article" date="2021" name="PeerJ">
        <title>Extensive microbial diversity within the chicken gut microbiome revealed by metagenomics and culture.</title>
        <authorList>
            <person name="Gilroy R."/>
            <person name="Ravi A."/>
            <person name="Getino M."/>
            <person name="Pursley I."/>
            <person name="Horton D.L."/>
            <person name="Alikhan N.F."/>
            <person name="Baker D."/>
            <person name="Gharbi K."/>
            <person name="Hall N."/>
            <person name="Watson M."/>
            <person name="Adriaenssens E.M."/>
            <person name="Foster-Nyarko E."/>
            <person name="Jarju S."/>
            <person name="Secka A."/>
            <person name="Antonio M."/>
            <person name="Oren A."/>
            <person name="Chaudhuri R.R."/>
            <person name="La Ragione R."/>
            <person name="Hildebrand F."/>
            <person name="Pallen M.J."/>
        </authorList>
    </citation>
    <scope>NUCLEOTIDE SEQUENCE</scope>
    <source>
        <strain evidence="1">CHK147-3167</strain>
    </source>
</reference>
<evidence type="ECO:0000313" key="2">
    <source>
        <dbReference type="Proteomes" id="UP000886786"/>
    </source>
</evidence>
<comment type="caution">
    <text evidence="1">The sequence shown here is derived from an EMBL/GenBank/DDBJ whole genome shotgun (WGS) entry which is preliminary data.</text>
</comment>
<organism evidence="1 2">
    <name type="scientific">Candidatus Coprosoma intestinipullorum</name>
    <dbReference type="NCBI Taxonomy" id="2840752"/>
    <lineage>
        <taxon>Bacteria</taxon>
        <taxon>Bacillati</taxon>
        <taxon>Bacillota</taxon>
        <taxon>Bacillota incertae sedis</taxon>
        <taxon>Candidatus Coprosoma</taxon>
    </lineage>
</organism>
<evidence type="ECO:0000313" key="1">
    <source>
        <dbReference type="EMBL" id="HIQ91066.1"/>
    </source>
</evidence>
<protein>
    <recommendedName>
        <fullName evidence="3">YlbE-like protein</fullName>
    </recommendedName>
</protein>
<evidence type="ECO:0008006" key="3">
    <source>
        <dbReference type="Google" id="ProtNLM"/>
    </source>
</evidence>